<dbReference type="AlphaFoldDB" id="A0A7C3YFY2"/>
<name>A0A7C3YFY2_9EURY</name>
<dbReference type="EMBL" id="DRUC01000093">
    <property type="protein sequence ID" value="HHF48706.1"/>
    <property type="molecule type" value="Genomic_DNA"/>
</dbReference>
<evidence type="ECO:0000256" key="1">
    <source>
        <dbReference type="SAM" id="Phobius"/>
    </source>
</evidence>
<reference evidence="2" key="1">
    <citation type="journal article" date="2020" name="mSystems">
        <title>Genome- and Community-Level Interaction Insights into Carbon Utilization and Element Cycling Functions of Hydrothermarchaeota in Hydrothermal Sediment.</title>
        <authorList>
            <person name="Zhou Z."/>
            <person name="Liu Y."/>
            <person name="Xu W."/>
            <person name="Pan J."/>
            <person name="Luo Z.H."/>
            <person name="Li M."/>
        </authorList>
    </citation>
    <scope>NUCLEOTIDE SEQUENCE [LARGE SCALE GENOMIC DNA]</scope>
    <source>
        <strain evidence="3">SpSt-10</strain>
        <strain evidence="2">SpSt-97</strain>
    </source>
</reference>
<keyword evidence="1" id="KW-0472">Membrane</keyword>
<evidence type="ECO:0000313" key="3">
    <source>
        <dbReference type="EMBL" id="HHF48706.1"/>
    </source>
</evidence>
<organism evidence="2">
    <name type="scientific">Geoglobus ahangari</name>
    <dbReference type="NCBI Taxonomy" id="113653"/>
    <lineage>
        <taxon>Archaea</taxon>
        <taxon>Methanobacteriati</taxon>
        <taxon>Methanobacteriota</taxon>
        <taxon>Archaeoglobi</taxon>
        <taxon>Archaeoglobales</taxon>
        <taxon>Archaeoglobaceae</taxon>
        <taxon>Geoglobus</taxon>
    </lineage>
</organism>
<feature type="transmembrane region" description="Helical" evidence="1">
    <location>
        <begin position="37"/>
        <end position="55"/>
    </location>
</feature>
<keyword evidence="1" id="KW-1133">Transmembrane helix</keyword>
<keyword evidence="1" id="KW-0812">Transmembrane</keyword>
<proteinExistence type="predicted"/>
<evidence type="ECO:0000313" key="2">
    <source>
        <dbReference type="EMBL" id="HGE66640.1"/>
    </source>
</evidence>
<sequence length="62" mass="7265">MNIFSVLTEGQKSENIVQGYVDLPEGRVRNERRLPTIIYGIWGVFVLVPILRDYIMRPLFQL</sequence>
<accession>A0A7C3YFY2</accession>
<dbReference type="EMBL" id="DTPI01000031">
    <property type="protein sequence ID" value="HGE66640.1"/>
    <property type="molecule type" value="Genomic_DNA"/>
</dbReference>
<comment type="caution">
    <text evidence="2">The sequence shown here is derived from an EMBL/GenBank/DDBJ whole genome shotgun (WGS) entry which is preliminary data.</text>
</comment>
<gene>
    <name evidence="3" type="ORF">ENL48_06140</name>
    <name evidence="2" type="ORF">ENX77_05955</name>
</gene>
<protein>
    <submittedName>
        <fullName evidence="2">Uncharacterized protein</fullName>
    </submittedName>
</protein>